<dbReference type="GO" id="GO:0032040">
    <property type="term" value="C:small-subunit processome"/>
    <property type="evidence" value="ECO:0007669"/>
    <property type="project" value="InterPro"/>
</dbReference>
<dbReference type="PANTHER" id="PTHR22840:SF12">
    <property type="entry name" value="WD REPEAT-CONTAINING PROTEIN 36"/>
    <property type="match status" value="1"/>
</dbReference>
<dbReference type="InterPro" id="IPR059157">
    <property type="entry name" value="WDR36-Utp21_N"/>
</dbReference>
<gene>
    <name evidence="6" type="ORF">NEZAVI_LOCUS8609</name>
</gene>
<feature type="repeat" description="WD" evidence="3">
    <location>
        <begin position="568"/>
        <end position="609"/>
    </location>
</feature>
<feature type="domain" description="WDR36/Utp21 C-terminal" evidence="4">
    <location>
        <begin position="694"/>
        <end position="893"/>
    </location>
</feature>
<proteinExistence type="predicted"/>
<evidence type="ECO:0000313" key="7">
    <source>
        <dbReference type="Proteomes" id="UP001152798"/>
    </source>
</evidence>
<dbReference type="Gene3D" id="2.130.10.10">
    <property type="entry name" value="YVTN repeat-like/Quinoprotein amine dehydrogenase"/>
    <property type="match status" value="2"/>
</dbReference>
<dbReference type="SUPFAM" id="SSF50978">
    <property type="entry name" value="WD40 repeat-like"/>
    <property type="match status" value="2"/>
</dbReference>
<evidence type="ECO:0000313" key="6">
    <source>
        <dbReference type="EMBL" id="CAH1399084.1"/>
    </source>
</evidence>
<dbReference type="PANTHER" id="PTHR22840">
    <property type="entry name" value="WD REPEAT-CONTAINING PROTEIN 36"/>
    <property type="match status" value="1"/>
</dbReference>
<feature type="repeat" description="WD" evidence="3">
    <location>
        <begin position="97"/>
        <end position="136"/>
    </location>
</feature>
<dbReference type="InterPro" id="IPR015943">
    <property type="entry name" value="WD40/YVTN_repeat-like_dom_sf"/>
</dbReference>
<dbReference type="FunFam" id="2.130.10.10:FF:000109">
    <property type="entry name" value="WD repeat domain 36"/>
    <property type="match status" value="1"/>
</dbReference>
<name>A0A9P0MND4_NEZVI</name>
<dbReference type="Proteomes" id="UP001152798">
    <property type="component" value="Chromosome 4"/>
</dbReference>
<keyword evidence="2" id="KW-0677">Repeat</keyword>
<evidence type="ECO:0000256" key="3">
    <source>
        <dbReference type="PROSITE-ProRule" id="PRU00221"/>
    </source>
</evidence>
<dbReference type="SMART" id="SM00320">
    <property type="entry name" value="WD40"/>
    <property type="match status" value="10"/>
</dbReference>
<evidence type="ECO:0000259" key="4">
    <source>
        <dbReference type="Pfam" id="PF04192"/>
    </source>
</evidence>
<reference evidence="6" key="1">
    <citation type="submission" date="2022-01" db="EMBL/GenBank/DDBJ databases">
        <authorList>
            <person name="King R."/>
        </authorList>
    </citation>
    <scope>NUCLEOTIDE SEQUENCE</scope>
</reference>
<dbReference type="AlphaFoldDB" id="A0A9P0MND4"/>
<feature type="domain" description="WDR36/Utp21 N-terminal" evidence="5">
    <location>
        <begin position="37"/>
        <end position="302"/>
    </location>
</feature>
<sequence length="894" mass="100075">MMPVSSKIFLKNRALGYVSNHVPCVIRFSIKREEYLINTCVGKAFHTYGSNHLKLLAVSDTSSEEINCLATDQDGIFTASGNIIHAWKRNSEIKWSFEGHSNHVTLLLPFASHLISVDEDNVLKVWDRNTQECILTLDLGIETFKITAIAHPNTYINKILLGSEQGMLQLWNIKTSALIHTFNGWGAAVTVLEQSPALDVFAIGLSDGRIILHNLKFDETVVDFKQDWGPVTCISFRTDGAPIMATGSTVGNIVLWNLEERKVASQLLNAHDSVVSSVIFFPNQPLMVSSSSDNSLKIWIFDQSDFGGRLLRLREGHASPPTHIRFYGKASNHVLSAGRDSSLRVFNTITETLNYSLGRASYDRQVMKKKKWTSEYLLMPPIIEFSSSLVREKEWDNIAAIHLGIPEVTSWSYDKRRMGSHKLLPERLQHRTKVTITDVATSVYVTNCGNFVVIGYSSGHVDRFNIQSGIHRCTYGTKSAHKGSIRGVAVDALNQIVFSGCNGGYLKFWPFRPSRGSIVCAKPLQVLNLGEGISFFRAHEESSLIGIILENFVICLVDIEARRVVRKLSGHTGQITDACFSPDARWIITASMDSTVRTWDVPTASLIDIFKVDTPCTSLSMSISGQYLATTHVDNLGIYLWTNKTLFSLVPLKPLKESDSIPLIDLPSTGVESTIPIEESDEENEDETLDSKKQIENLITLSDLAASRWKNLLDIDTIKIRNKPKEAPKAPPKAPFFLPTLPGKDIIFDYSSLKPDDGLKTVRLDKITNYTIFGKMLMDTKDTNNFSPVIEKLKTMSPSGLDFEINSLGLEAEGSVILLKQFMAMIEYMFSTNQDFELAQAYFAMFLRSHRNALTEDKALHEYLKQIESAQLNGWNKLESDLMFCLSVINVLKM</sequence>
<dbReference type="PROSITE" id="PS50082">
    <property type="entry name" value="WD_REPEATS_2"/>
    <property type="match status" value="3"/>
</dbReference>
<dbReference type="InterPro" id="IPR036322">
    <property type="entry name" value="WD40_repeat_dom_sf"/>
</dbReference>
<feature type="repeat" description="WD" evidence="3">
    <location>
        <begin position="268"/>
        <end position="299"/>
    </location>
</feature>
<dbReference type="InterPro" id="IPR001680">
    <property type="entry name" value="WD40_rpt"/>
</dbReference>
<evidence type="ECO:0008006" key="8">
    <source>
        <dbReference type="Google" id="ProtNLM"/>
    </source>
</evidence>
<dbReference type="Pfam" id="PF25168">
    <property type="entry name" value="Beta-prop_WDR36-Utp21_2nd"/>
    <property type="match status" value="1"/>
</dbReference>
<evidence type="ECO:0000259" key="5">
    <source>
        <dbReference type="Pfam" id="PF25171"/>
    </source>
</evidence>
<dbReference type="PROSITE" id="PS50294">
    <property type="entry name" value="WD_REPEATS_REGION"/>
    <property type="match status" value="2"/>
</dbReference>
<dbReference type="OrthoDB" id="10250769at2759"/>
<dbReference type="InterPro" id="IPR007319">
    <property type="entry name" value="WDR36/Utp21_C"/>
</dbReference>
<keyword evidence="1 3" id="KW-0853">WD repeat</keyword>
<evidence type="ECO:0000256" key="2">
    <source>
        <dbReference type="ARBA" id="ARBA00022737"/>
    </source>
</evidence>
<dbReference type="Pfam" id="PF04192">
    <property type="entry name" value="Utp21"/>
    <property type="match status" value="1"/>
</dbReference>
<protein>
    <recommendedName>
        <fullName evidence="8">WD repeat-containing protein 36</fullName>
    </recommendedName>
</protein>
<dbReference type="Pfam" id="PF25171">
    <property type="entry name" value="Beta-prop_WDR36-Utp21_1st"/>
    <property type="match status" value="1"/>
</dbReference>
<dbReference type="EMBL" id="OV725080">
    <property type="protein sequence ID" value="CAH1399084.1"/>
    <property type="molecule type" value="Genomic_DNA"/>
</dbReference>
<dbReference type="GO" id="GO:0034388">
    <property type="term" value="C:Pwp2p-containing subcomplex of 90S preribosome"/>
    <property type="evidence" value="ECO:0007669"/>
    <property type="project" value="TreeGrafter"/>
</dbReference>
<accession>A0A9P0MND4</accession>
<dbReference type="PROSITE" id="PS00678">
    <property type="entry name" value="WD_REPEATS_1"/>
    <property type="match status" value="1"/>
</dbReference>
<dbReference type="GO" id="GO:0006364">
    <property type="term" value="P:rRNA processing"/>
    <property type="evidence" value="ECO:0007669"/>
    <property type="project" value="InterPro"/>
</dbReference>
<keyword evidence="7" id="KW-1185">Reference proteome</keyword>
<dbReference type="InterPro" id="IPR019775">
    <property type="entry name" value="WD40_repeat_CS"/>
</dbReference>
<organism evidence="6 7">
    <name type="scientific">Nezara viridula</name>
    <name type="common">Southern green stink bug</name>
    <name type="synonym">Cimex viridulus</name>
    <dbReference type="NCBI Taxonomy" id="85310"/>
    <lineage>
        <taxon>Eukaryota</taxon>
        <taxon>Metazoa</taxon>
        <taxon>Ecdysozoa</taxon>
        <taxon>Arthropoda</taxon>
        <taxon>Hexapoda</taxon>
        <taxon>Insecta</taxon>
        <taxon>Pterygota</taxon>
        <taxon>Neoptera</taxon>
        <taxon>Paraneoptera</taxon>
        <taxon>Hemiptera</taxon>
        <taxon>Heteroptera</taxon>
        <taxon>Panheteroptera</taxon>
        <taxon>Pentatomomorpha</taxon>
        <taxon>Pentatomoidea</taxon>
        <taxon>Pentatomidae</taxon>
        <taxon>Pentatominae</taxon>
        <taxon>Nezara</taxon>
    </lineage>
</organism>
<evidence type="ECO:0000256" key="1">
    <source>
        <dbReference type="ARBA" id="ARBA00022574"/>
    </source>
</evidence>